<evidence type="ECO:0000313" key="2">
    <source>
        <dbReference type="Proteomes" id="UP001174934"/>
    </source>
</evidence>
<accession>A0AA40C893</accession>
<protein>
    <submittedName>
        <fullName evidence="1">Uncharacterized protein</fullName>
    </submittedName>
</protein>
<gene>
    <name evidence="1" type="ORF">B0T17DRAFT_652141</name>
</gene>
<keyword evidence="2" id="KW-1185">Reference proteome</keyword>
<comment type="caution">
    <text evidence="1">The sequence shown here is derived from an EMBL/GenBank/DDBJ whole genome shotgun (WGS) entry which is preliminary data.</text>
</comment>
<name>A0AA40C893_9PEZI</name>
<proteinExistence type="predicted"/>
<dbReference type="AlphaFoldDB" id="A0AA40C893"/>
<sequence length="205" mass="23776">MRRYFRFERDWSSRLPLALQARILVAFRLVQGLSLERLEEDQEETYLGELAPAARSARAIGVLHVFNSVLEFIAKWAFVIDIAVLFVQYAAEEEQRDQLRKATHDFFCQRFSLQTRFDQFKTTGTLYTSLSGFIKTKGILESTPGMDQTTTDTAVAALGDSFMTTCENREYEVYDKLDTDIYKAEDPNLEEVKRWLKEQETKSPK</sequence>
<organism evidence="1 2">
    <name type="scientific">Bombardia bombarda</name>
    <dbReference type="NCBI Taxonomy" id="252184"/>
    <lineage>
        <taxon>Eukaryota</taxon>
        <taxon>Fungi</taxon>
        <taxon>Dikarya</taxon>
        <taxon>Ascomycota</taxon>
        <taxon>Pezizomycotina</taxon>
        <taxon>Sordariomycetes</taxon>
        <taxon>Sordariomycetidae</taxon>
        <taxon>Sordariales</taxon>
        <taxon>Lasiosphaeriaceae</taxon>
        <taxon>Bombardia</taxon>
    </lineage>
</organism>
<reference evidence="1" key="1">
    <citation type="submission" date="2023-06" db="EMBL/GenBank/DDBJ databases">
        <title>Genome-scale phylogeny and comparative genomics of the fungal order Sordariales.</title>
        <authorList>
            <consortium name="Lawrence Berkeley National Laboratory"/>
            <person name="Hensen N."/>
            <person name="Bonometti L."/>
            <person name="Westerberg I."/>
            <person name="Brannstrom I.O."/>
            <person name="Guillou S."/>
            <person name="Cros-Aarteil S."/>
            <person name="Calhoun S."/>
            <person name="Haridas S."/>
            <person name="Kuo A."/>
            <person name="Mondo S."/>
            <person name="Pangilinan J."/>
            <person name="Riley R."/>
            <person name="LaButti K."/>
            <person name="Andreopoulos B."/>
            <person name="Lipzen A."/>
            <person name="Chen C."/>
            <person name="Yanf M."/>
            <person name="Daum C."/>
            <person name="Ng V."/>
            <person name="Clum A."/>
            <person name="Steindorff A."/>
            <person name="Ohm R."/>
            <person name="Martin F."/>
            <person name="Silar P."/>
            <person name="Natvig D."/>
            <person name="Lalanne C."/>
            <person name="Gautier V."/>
            <person name="Ament-velasquez S.L."/>
            <person name="Kruys A."/>
            <person name="Hutchinson M.I."/>
            <person name="Powell A.J."/>
            <person name="Barry K."/>
            <person name="Miller A.N."/>
            <person name="Grigoriev I.V."/>
            <person name="Debuchy R."/>
            <person name="Gladieux P."/>
            <person name="Thoren M.H."/>
            <person name="Johannesson H."/>
        </authorList>
    </citation>
    <scope>NUCLEOTIDE SEQUENCE</scope>
    <source>
        <strain evidence="1">SMH3391-2</strain>
    </source>
</reference>
<dbReference type="Proteomes" id="UP001174934">
    <property type="component" value="Unassembled WGS sequence"/>
</dbReference>
<evidence type="ECO:0000313" key="1">
    <source>
        <dbReference type="EMBL" id="KAK0628234.1"/>
    </source>
</evidence>
<dbReference type="EMBL" id="JAULSR010000002">
    <property type="protein sequence ID" value="KAK0628234.1"/>
    <property type="molecule type" value="Genomic_DNA"/>
</dbReference>